<dbReference type="RefSeq" id="XP_014675778.1">
    <property type="nucleotide sequence ID" value="XM_014820292.1"/>
</dbReference>
<keyword evidence="2" id="KW-0677">Repeat</keyword>
<gene>
    <name evidence="4" type="primary">LOC106815784</name>
</gene>
<sequence>MIGDTWEYFPTCCNVIANLVAFGLYKKVLASNDTEQQSDSAASPQSAIIVQDISSGVILRRFQQLTNSIISCCKFSENGEFVLSYSLGEDKIRMWNIDTEELYSTEISVPNSTHLDFHVVDNDCLIIHSISGDQQTIVNVWRDGTVIEIIRYVGEVPIGVYYVPAVERAVIVEPGDNRWAAKSMKVSLINPWSSEPQNIERVLDSTEESFMSYLGGVIGLLVTSKEDQLDRLVYRAGKRVGSYRMNDVMTATHVSRDDVDTAGDKFYDSVFTSNGSMLVLQTIYKDAGKIKLDLLDSKTIVKSSPMANTVEMPESDYAVFRLKPIISNDDTMVLVDSGRSKLEVGRSKIYVWNMETGKIRKLANPSISDGDYHIKCFSFSPDSRMIFVSFKQALVNEDAVDVFNADYASYVKQYTNRGAFILYMEPKQQEAATYTSKGKLCFWNWESGEMKHTNEAHSVISHGITNRDSLAMPAAWHQASEKIAVVQVDYKYVRLLLYDMRKREAKELSGAEVEDPDGEYDYPYSYVLAFSPDSDGSVLATSVASGGITLWNTRRFTKQVVLDCEVPIFVTGAWLSTTQLIVLQGGDTDFAVRILTFCSSAARPSLNNVVVENYVAVPSESMATVAPSRDALAIVKENVGLLLLSFNGFVKSDAAVATAAYVLGVK</sequence>
<dbReference type="Gene3D" id="2.130.10.10">
    <property type="entry name" value="YVTN repeat-like/Quinoprotein amine dehydrogenase"/>
    <property type="match status" value="2"/>
</dbReference>
<dbReference type="InterPro" id="IPR051350">
    <property type="entry name" value="WD_repeat-ST_regulator"/>
</dbReference>
<dbReference type="Proteomes" id="UP000695022">
    <property type="component" value="Unplaced"/>
</dbReference>
<dbReference type="InterPro" id="IPR015943">
    <property type="entry name" value="WD40/YVTN_repeat-like_dom_sf"/>
</dbReference>
<dbReference type="GeneID" id="106815784"/>
<evidence type="ECO:0000256" key="1">
    <source>
        <dbReference type="ARBA" id="ARBA00022574"/>
    </source>
</evidence>
<dbReference type="SUPFAM" id="SSF50998">
    <property type="entry name" value="Quinoprotein alcohol dehydrogenase-like"/>
    <property type="match status" value="1"/>
</dbReference>
<evidence type="ECO:0000256" key="2">
    <source>
        <dbReference type="ARBA" id="ARBA00022737"/>
    </source>
</evidence>
<protein>
    <submittedName>
        <fullName evidence="4">Uncharacterized protein LOC106815784</fullName>
    </submittedName>
</protein>
<keyword evidence="3" id="KW-1185">Reference proteome</keyword>
<proteinExistence type="predicted"/>
<dbReference type="InterPro" id="IPR011047">
    <property type="entry name" value="Quinoprotein_ADH-like_sf"/>
</dbReference>
<evidence type="ECO:0000313" key="3">
    <source>
        <dbReference type="Proteomes" id="UP000695022"/>
    </source>
</evidence>
<reference evidence="4" key="1">
    <citation type="submission" date="2025-08" db="UniProtKB">
        <authorList>
            <consortium name="RefSeq"/>
        </authorList>
    </citation>
    <scope>IDENTIFICATION</scope>
</reference>
<accession>A0ABM1EUA7</accession>
<evidence type="ECO:0000313" key="4">
    <source>
        <dbReference type="RefSeq" id="XP_014675778.1"/>
    </source>
</evidence>
<dbReference type="PANTHER" id="PTHR22838:SF0">
    <property type="entry name" value="WD REPEAT-CONTAINING PROTEIN 26"/>
    <property type="match status" value="1"/>
</dbReference>
<dbReference type="PANTHER" id="PTHR22838">
    <property type="entry name" value="WD REPEAT PROTEIN 26-RELATED"/>
    <property type="match status" value="1"/>
</dbReference>
<organism evidence="3 4">
    <name type="scientific">Priapulus caudatus</name>
    <name type="common">Priapulid worm</name>
    <dbReference type="NCBI Taxonomy" id="37621"/>
    <lineage>
        <taxon>Eukaryota</taxon>
        <taxon>Metazoa</taxon>
        <taxon>Ecdysozoa</taxon>
        <taxon>Scalidophora</taxon>
        <taxon>Priapulida</taxon>
        <taxon>Priapulimorpha</taxon>
        <taxon>Priapulimorphida</taxon>
        <taxon>Priapulidae</taxon>
        <taxon>Priapulus</taxon>
    </lineage>
</organism>
<name>A0ABM1EUA7_PRICU</name>
<keyword evidence="1" id="KW-0853">WD repeat</keyword>